<feature type="compositionally biased region" description="Basic and acidic residues" evidence="1">
    <location>
        <begin position="42"/>
        <end position="54"/>
    </location>
</feature>
<dbReference type="AlphaFoldDB" id="A0CKS5"/>
<dbReference type="GeneID" id="5024584"/>
<protein>
    <submittedName>
        <fullName evidence="2">Uncharacterized protein</fullName>
    </submittedName>
</protein>
<evidence type="ECO:0000313" key="3">
    <source>
        <dbReference type="Proteomes" id="UP000000600"/>
    </source>
</evidence>
<dbReference type="Proteomes" id="UP000000600">
    <property type="component" value="Unassembled WGS sequence"/>
</dbReference>
<dbReference type="EMBL" id="CT868097">
    <property type="protein sequence ID" value="CAK71392.1"/>
    <property type="molecule type" value="Genomic_DNA"/>
</dbReference>
<proteinExistence type="predicted"/>
<evidence type="ECO:0000313" key="2">
    <source>
        <dbReference type="EMBL" id="CAK71392.1"/>
    </source>
</evidence>
<dbReference type="RefSeq" id="XP_001438789.1">
    <property type="nucleotide sequence ID" value="XM_001438752.1"/>
</dbReference>
<evidence type="ECO:0000256" key="1">
    <source>
        <dbReference type="SAM" id="MobiDB-lite"/>
    </source>
</evidence>
<accession>A0CKS5</accession>
<dbReference type="KEGG" id="ptm:GSPATT00007938001"/>
<gene>
    <name evidence="2" type="ORF">GSPATT00007938001</name>
</gene>
<organism evidence="2 3">
    <name type="scientific">Paramecium tetraurelia</name>
    <dbReference type="NCBI Taxonomy" id="5888"/>
    <lineage>
        <taxon>Eukaryota</taxon>
        <taxon>Sar</taxon>
        <taxon>Alveolata</taxon>
        <taxon>Ciliophora</taxon>
        <taxon>Intramacronucleata</taxon>
        <taxon>Oligohymenophorea</taxon>
        <taxon>Peniculida</taxon>
        <taxon>Parameciidae</taxon>
        <taxon>Paramecium</taxon>
    </lineage>
</organism>
<dbReference type="HOGENOM" id="CLU_2908894_0_0_1"/>
<sequence>MDIYVPPLKILQPFNWIQKQITIIYDLQSTEVLLEQLQEQTRSSKNDNKQPERKTRARIQRQ</sequence>
<keyword evidence="3" id="KW-1185">Reference proteome</keyword>
<feature type="region of interest" description="Disordered" evidence="1">
    <location>
        <begin position="39"/>
        <end position="62"/>
    </location>
</feature>
<name>A0CKS5_PARTE</name>
<reference evidence="2 3" key="1">
    <citation type="journal article" date="2006" name="Nature">
        <title>Global trends of whole-genome duplications revealed by the ciliate Paramecium tetraurelia.</title>
        <authorList>
            <consortium name="Genoscope"/>
            <person name="Aury J.-M."/>
            <person name="Jaillon O."/>
            <person name="Duret L."/>
            <person name="Noel B."/>
            <person name="Jubin C."/>
            <person name="Porcel B.M."/>
            <person name="Segurens B."/>
            <person name="Daubin V."/>
            <person name="Anthouard V."/>
            <person name="Aiach N."/>
            <person name="Arnaiz O."/>
            <person name="Billaut A."/>
            <person name="Beisson J."/>
            <person name="Blanc I."/>
            <person name="Bouhouche K."/>
            <person name="Camara F."/>
            <person name="Duharcourt S."/>
            <person name="Guigo R."/>
            <person name="Gogendeau D."/>
            <person name="Katinka M."/>
            <person name="Keller A.-M."/>
            <person name="Kissmehl R."/>
            <person name="Klotz C."/>
            <person name="Koll F."/>
            <person name="Le Moue A."/>
            <person name="Lepere C."/>
            <person name="Malinsky S."/>
            <person name="Nowacki M."/>
            <person name="Nowak J.K."/>
            <person name="Plattner H."/>
            <person name="Poulain J."/>
            <person name="Ruiz F."/>
            <person name="Serrano V."/>
            <person name="Zagulski M."/>
            <person name="Dessen P."/>
            <person name="Betermier M."/>
            <person name="Weissenbach J."/>
            <person name="Scarpelli C."/>
            <person name="Schachter V."/>
            <person name="Sperling L."/>
            <person name="Meyer E."/>
            <person name="Cohen J."/>
            <person name="Wincker P."/>
        </authorList>
    </citation>
    <scope>NUCLEOTIDE SEQUENCE [LARGE SCALE GENOMIC DNA]</scope>
    <source>
        <strain evidence="2 3">Stock d4-2</strain>
    </source>
</reference>
<dbReference type="InParanoid" id="A0CKS5"/>